<reference evidence="1" key="1">
    <citation type="submission" date="2024-05" db="EMBL/GenBank/DDBJ databases">
        <title>30 novel species of actinomycetes from the DSMZ collection.</title>
        <authorList>
            <person name="Nouioui I."/>
        </authorList>
    </citation>
    <scope>NUCLEOTIDE SEQUENCE</scope>
    <source>
        <strain evidence="1">DSM 41972</strain>
    </source>
</reference>
<dbReference type="EMBL" id="JAVSGH010000085">
    <property type="protein sequence ID" value="MDT3728909.1"/>
    <property type="molecule type" value="Genomic_DNA"/>
</dbReference>
<organism evidence="1 2">
    <name type="scientific">Streptomyces althioticus subsp. attaecolombicae</name>
    <dbReference type="NCBI Taxonomy" id="3075534"/>
    <lineage>
        <taxon>Bacteria</taxon>
        <taxon>Bacillati</taxon>
        <taxon>Actinomycetota</taxon>
        <taxon>Actinomycetes</taxon>
        <taxon>Kitasatosporales</taxon>
        <taxon>Streptomycetaceae</taxon>
        <taxon>Streptomyces</taxon>
        <taxon>Streptomyces althioticus group</taxon>
    </lineage>
</organism>
<accession>A0ABU3I7F9</accession>
<dbReference type="Proteomes" id="UP001181313">
    <property type="component" value="Unassembled WGS sequence"/>
</dbReference>
<dbReference type="RefSeq" id="WP_139118583.1">
    <property type="nucleotide sequence ID" value="NZ_JAVSGH010000085.1"/>
</dbReference>
<sequence>MSESPNVQWLREGVRQSIQKYRAGGIALRTLIDDLDSVSSDLEGSPLGEDLRSNWWVLEEIYAVALDRGDLQELPREDELAIEETLDTLERLLS</sequence>
<evidence type="ECO:0000313" key="2">
    <source>
        <dbReference type="Proteomes" id="UP001181313"/>
    </source>
</evidence>
<protein>
    <submittedName>
        <fullName evidence="1">Uncharacterized protein</fullName>
    </submittedName>
</protein>
<comment type="caution">
    <text evidence="1">The sequence shown here is derived from an EMBL/GenBank/DDBJ whole genome shotgun (WGS) entry which is preliminary data.</text>
</comment>
<gene>
    <name evidence="1" type="ORF">ROS62_30215</name>
</gene>
<keyword evidence="2" id="KW-1185">Reference proteome</keyword>
<proteinExistence type="predicted"/>
<evidence type="ECO:0000313" key="1">
    <source>
        <dbReference type="EMBL" id="MDT3728909.1"/>
    </source>
</evidence>
<name>A0ABU3I7F9_9ACTN</name>